<feature type="region of interest" description="Disordered" evidence="2">
    <location>
        <begin position="125"/>
        <end position="150"/>
    </location>
</feature>
<evidence type="ECO:0000256" key="2">
    <source>
        <dbReference type="SAM" id="MobiDB-lite"/>
    </source>
</evidence>
<keyword evidence="5" id="KW-1185">Reference proteome</keyword>
<organism evidence="4 5">
    <name type="scientific">Ephemerocybe angulata</name>
    <dbReference type="NCBI Taxonomy" id="980116"/>
    <lineage>
        <taxon>Eukaryota</taxon>
        <taxon>Fungi</taxon>
        <taxon>Dikarya</taxon>
        <taxon>Basidiomycota</taxon>
        <taxon>Agaricomycotina</taxon>
        <taxon>Agaricomycetes</taxon>
        <taxon>Agaricomycetidae</taxon>
        <taxon>Agaricales</taxon>
        <taxon>Agaricineae</taxon>
        <taxon>Psathyrellaceae</taxon>
        <taxon>Ephemerocybe</taxon>
    </lineage>
</organism>
<sequence>MDGGVCIAKGGLKLPLIDPRDHGRPLCAVVPVLLMVPPKVKQNSVNSFRNQETDKGESLVPVFWPGNPTILGEAWYTPTSRCTIQTRFFLFSMDLEGRALGGKRLRLDPHLIHIATAISTLLQASPRHQPTPLQRTQRDSTTLGGTESPTEDTLHAREYVDELSARDIGDALAEISTRDLMSELSERLERRERIHKCPLCPSMFMVVNTFDEHLRKEHPGYRLQFNTPKPKPTKPKRRYGQLKKCPHCFRQFVVPNNLKDHVGQEHPGSPPL</sequence>
<keyword evidence="1" id="KW-0863">Zinc-finger</keyword>
<keyword evidence="1" id="KW-0479">Metal-binding</keyword>
<dbReference type="EMBL" id="JACGCI010000083">
    <property type="protein sequence ID" value="KAF6747296.1"/>
    <property type="molecule type" value="Genomic_DNA"/>
</dbReference>
<evidence type="ECO:0000313" key="4">
    <source>
        <dbReference type="EMBL" id="KAF6747296.1"/>
    </source>
</evidence>
<dbReference type="PROSITE" id="PS50157">
    <property type="entry name" value="ZINC_FINGER_C2H2_2"/>
    <property type="match status" value="2"/>
</dbReference>
<gene>
    <name evidence="4" type="ORF">DFP72DRAFT_1149747</name>
</gene>
<feature type="domain" description="C2H2-type" evidence="3">
    <location>
        <begin position="195"/>
        <end position="223"/>
    </location>
</feature>
<evidence type="ECO:0000313" key="5">
    <source>
        <dbReference type="Proteomes" id="UP000521943"/>
    </source>
</evidence>
<keyword evidence="1" id="KW-0862">Zinc</keyword>
<evidence type="ECO:0000256" key="1">
    <source>
        <dbReference type="PROSITE-ProRule" id="PRU00042"/>
    </source>
</evidence>
<dbReference type="InterPro" id="IPR013087">
    <property type="entry name" value="Znf_C2H2_type"/>
</dbReference>
<name>A0A8H6HJ09_9AGAR</name>
<dbReference type="AlphaFoldDB" id="A0A8H6HJ09"/>
<evidence type="ECO:0000259" key="3">
    <source>
        <dbReference type="PROSITE" id="PS50157"/>
    </source>
</evidence>
<comment type="caution">
    <text evidence="4">The sequence shown here is derived from an EMBL/GenBank/DDBJ whole genome shotgun (WGS) entry which is preliminary data.</text>
</comment>
<proteinExistence type="predicted"/>
<dbReference type="Gene3D" id="3.30.160.60">
    <property type="entry name" value="Classic Zinc Finger"/>
    <property type="match status" value="1"/>
</dbReference>
<dbReference type="PROSITE" id="PS00028">
    <property type="entry name" value="ZINC_FINGER_C2H2_1"/>
    <property type="match status" value="2"/>
</dbReference>
<dbReference type="GO" id="GO:0008270">
    <property type="term" value="F:zinc ion binding"/>
    <property type="evidence" value="ECO:0007669"/>
    <property type="project" value="UniProtKB-KW"/>
</dbReference>
<protein>
    <recommendedName>
        <fullName evidence="3">C2H2-type domain-containing protein</fullName>
    </recommendedName>
</protein>
<feature type="compositionally biased region" description="Polar residues" evidence="2">
    <location>
        <begin position="125"/>
        <end position="148"/>
    </location>
</feature>
<dbReference type="Proteomes" id="UP000521943">
    <property type="component" value="Unassembled WGS sequence"/>
</dbReference>
<feature type="domain" description="C2H2-type" evidence="3">
    <location>
        <begin position="243"/>
        <end position="271"/>
    </location>
</feature>
<dbReference type="SMART" id="SM00355">
    <property type="entry name" value="ZnF_C2H2"/>
    <property type="match status" value="2"/>
</dbReference>
<accession>A0A8H6HJ09</accession>
<reference evidence="4 5" key="1">
    <citation type="submission" date="2020-07" db="EMBL/GenBank/DDBJ databases">
        <title>Comparative genomics of pyrophilous fungi reveals a link between fire events and developmental genes.</title>
        <authorList>
            <consortium name="DOE Joint Genome Institute"/>
            <person name="Steindorff A.S."/>
            <person name="Carver A."/>
            <person name="Calhoun S."/>
            <person name="Stillman K."/>
            <person name="Liu H."/>
            <person name="Lipzen A."/>
            <person name="Pangilinan J."/>
            <person name="Labutti K."/>
            <person name="Bruns T.D."/>
            <person name="Grigoriev I.V."/>
        </authorList>
    </citation>
    <scope>NUCLEOTIDE SEQUENCE [LARGE SCALE GENOMIC DNA]</scope>
    <source>
        <strain evidence="4 5">CBS 144469</strain>
    </source>
</reference>